<evidence type="ECO:0000313" key="2">
    <source>
        <dbReference type="Proteomes" id="UP000001420"/>
    </source>
</evidence>
<dbReference type="Proteomes" id="UP000001420">
    <property type="component" value="Chromosome"/>
</dbReference>
<dbReference type="STRING" id="167539.Pro_1518"/>
<dbReference type="HOGENOM" id="CLU_3256302_0_0_3"/>
<gene>
    <name evidence="1" type="ordered locus">Pro_1518</name>
</gene>
<dbReference type="AlphaFoldDB" id="Q7VAE6"/>
<accession>Q7VAE6</accession>
<dbReference type="KEGG" id="pma:Pro_1518"/>
<proteinExistence type="predicted"/>
<evidence type="ECO:0000313" key="1">
    <source>
        <dbReference type="EMBL" id="AAQ00562.1"/>
    </source>
</evidence>
<organism evidence="1 2">
    <name type="scientific">Prochlorococcus marinus (strain SARG / CCMP1375 / SS120)</name>
    <dbReference type="NCBI Taxonomy" id="167539"/>
    <lineage>
        <taxon>Bacteria</taxon>
        <taxon>Bacillati</taxon>
        <taxon>Cyanobacteriota</taxon>
        <taxon>Cyanophyceae</taxon>
        <taxon>Synechococcales</taxon>
        <taxon>Prochlorococcaceae</taxon>
        <taxon>Prochlorococcus</taxon>
    </lineage>
</organism>
<sequence length="42" mass="4567">MELFDPLNATVINGQSFENSKLIDLLIEALHVGALNAAIQRS</sequence>
<reference evidence="1 2" key="1">
    <citation type="journal article" date="2003" name="Proc. Natl. Acad. Sci. U.S.A.">
        <title>Genome sequence of the cyanobacterium Prochlorococcus marinus SS120, a nearly minimal oxyphototrophic genome.</title>
        <authorList>
            <person name="Dufresne A."/>
            <person name="Salanoubat M."/>
            <person name="Partensky F."/>
            <person name="Artiguenave F."/>
            <person name="Axmann I.M."/>
            <person name="Barbe V."/>
            <person name="Duprat S."/>
            <person name="Galperin M.Y."/>
            <person name="Koonin E.V."/>
            <person name="Le Gall F."/>
            <person name="Makarova K.S."/>
            <person name="Ostrowski M."/>
            <person name="Oztas S."/>
            <person name="Robert C."/>
            <person name="Rogozin I.B."/>
            <person name="Scanlan D.J."/>
            <person name="Tandeau de Marsac N."/>
            <person name="Weissenbach J."/>
            <person name="Wincker P."/>
            <person name="Wolf Y.I."/>
            <person name="Hess W.R."/>
        </authorList>
    </citation>
    <scope>NUCLEOTIDE SEQUENCE [LARGE SCALE GENOMIC DNA]</scope>
    <source>
        <strain evidence="2">SARG / CCMP1375 / SS120</strain>
    </source>
</reference>
<dbReference type="EMBL" id="AE017126">
    <property type="protein sequence ID" value="AAQ00562.1"/>
    <property type="molecule type" value="Genomic_DNA"/>
</dbReference>
<keyword evidence="2" id="KW-1185">Reference proteome</keyword>
<name>Q7VAE6_PROMA</name>
<dbReference type="PATRIC" id="fig|167539.5.peg.1595"/>
<dbReference type="EnsemblBacteria" id="AAQ00562">
    <property type="protein sequence ID" value="AAQ00562"/>
    <property type="gene ID" value="Pro_1518"/>
</dbReference>
<protein>
    <submittedName>
        <fullName evidence="1">Uncharacterized protein</fullName>
    </submittedName>
</protein>
<dbReference type="RefSeq" id="WP_011125668.1">
    <property type="nucleotide sequence ID" value="NC_005042.1"/>
</dbReference>